<gene>
    <name evidence="2" type="ORF">HPB48_016142</name>
</gene>
<feature type="region of interest" description="Disordered" evidence="1">
    <location>
        <begin position="1"/>
        <end position="60"/>
    </location>
</feature>
<proteinExistence type="predicted"/>
<accession>A0A9J6FEC4</accession>
<dbReference type="EMBL" id="JABSTR010000002">
    <property type="protein sequence ID" value="KAH9364590.1"/>
    <property type="molecule type" value="Genomic_DNA"/>
</dbReference>
<name>A0A9J6FEC4_HAELO</name>
<dbReference type="AlphaFoldDB" id="A0A9J6FEC4"/>
<dbReference type="VEuPathDB" id="VectorBase:HLOH_050916"/>
<comment type="caution">
    <text evidence="2">The sequence shown here is derived from an EMBL/GenBank/DDBJ whole genome shotgun (WGS) entry which is preliminary data.</text>
</comment>
<keyword evidence="3" id="KW-1185">Reference proteome</keyword>
<protein>
    <submittedName>
        <fullName evidence="2">Uncharacterized protein</fullName>
    </submittedName>
</protein>
<reference evidence="2 3" key="1">
    <citation type="journal article" date="2020" name="Cell">
        <title>Large-Scale Comparative Analyses of Tick Genomes Elucidate Their Genetic Diversity and Vector Capacities.</title>
        <authorList>
            <consortium name="Tick Genome and Microbiome Consortium (TIGMIC)"/>
            <person name="Jia N."/>
            <person name="Wang J."/>
            <person name="Shi W."/>
            <person name="Du L."/>
            <person name="Sun Y."/>
            <person name="Zhan W."/>
            <person name="Jiang J.F."/>
            <person name="Wang Q."/>
            <person name="Zhang B."/>
            <person name="Ji P."/>
            <person name="Bell-Sakyi L."/>
            <person name="Cui X.M."/>
            <person name="Yuan T.T."/>
            <person name="Jiang B.G."/>
            <person name="Yang W.F."/>
            <person name="Lam T.T."/>
            <person name="Chang Q.C."/>
            <person name="Ding S.J."/>
            <person name="Wang X.J."/>
            <person name="Zhu J.G."/>
            <person name="Ruan X.D."/>
            <person name="Zhao L."/>
            <person name="Wei J.T."/>
            <person name="Ye R.Z."/>
            <person name="Que T.C."/>
            <person name="Du C.H."/>
            <person name="Zhou Y.H."/>
            <person name="Cheng J.X."/>
            <person name="Dai P.F."/>
            <person name="Guo W.B."/>
            <person name="Han X.H."/>
            <person name="Huang E.J."/>
            <person name="Li L.F."/>
            <person name="Wei W."/>
            <person name="Gao Y.C."/>
            <person name="Liu J.Z."/>
            <person name="Shao H.Z."/>
            <person name="Wang X."/>
            <person name="Wang C.C."/>
            <person name="Yang T.C."/>
            <person name="Huo Q.B."/>
            <person name="Li W."/>
            <person name="Chen H.Y."/>
            <person name="Chen S.E."/>
            <person name="Zhou L.G."/>
            <person name="Ni X.B."/>
            <person name="Tian J.H."/>
            <person name="Sheng Y."/>
            <person name="Liu T."/>
            <person name="Pan Y.S."/>
            <person name="Xia L.Y."/>
            <person name="Li J."/>
            <person name="Zhao F."/>
            <person name="Cao W.C."/>
        </authorList>
    </citation>
    <scope>NUCLEOTIDE SEQUENCE [LARGE SCALE GENOMIC DNA]</scope>
    <source>
        <strain evidence="2">HaeL-2018</strain>
    </source>
</reference>
<evidence type="ECO:0000313" key="3">
    <source>
        <dbReference type="Proteomes" id="UP000821853"/>
    </source>
</evidence>
<sequence>MLLPGAVPTQFPSLPKYLSKQLPQNRKRPARSAPAAPPSQQCANNSDPLESAESEEPSRSFSIKNFAVPSAAWGKHTLSVSPRSVAHNACGTAHNKHVLLTGQLALLSLGCIARSIRQKSEATRRRM</sequence>
<organism evidence="2 3">
    <name type="scientific">Haemaphysalis longicornis</name>
    <name type="common">Bush tick</name>
    <dbReference type="NCBI Taxonomy" id="44386"/>
    <lineage>
        <taxon>Eukaryota</taxon>
        <taxon>Metazoa</taxon>
        <taxon>Ecdysozoa</taxon>
        <taxon>Arthropoda</taxon>
        <taxon>Chelicerata</taxon>
        <taxon>Arachnida</taxon>
        <taxon>Acari</taxon>
        <taxon>Parasitiformes</taxon>
        <taxon>Ixodida</taxon>
        <taxon>Ixodoidea</taxon>
        <taxon>Ixodidae</taxon>
        <taxon>Haemaphysalinae</taxon>
        <taxon>Haemaphysalis</taxon>
    </lineage>
</organism>
<dbReference type="Proteomes" id="UP000821853">
    <property type="component" value="Chromosome 10"/>
</dbReference>
<evidence type="ECO:0000313" key="2">
    <source>
        <dbReference type="EMBL" id="KAH9364590.1"/>
    </source>
</evidence>
<evidence type="ECO:0000256" key="1">
    <source>
        <dbReference type="SAM" id="MobiDB-lite"/>
    </source>
</evidence>